<evidence type="ECO:0000256" key="2">
    <source>
        <dbReference type="ARBA" id="ARBA00010801"/>
    </source>
</evidence>
<reference evidence="8" key="2">
    <citation type="submission" date="2023-03" db="EMBL/GenBank/DDBJ databases">
        <authorList>
            <consortium name="Wellcome Sanger Institute Data Sharing"/>
        </authorList>
    </citation>
    <scope>NUCLEOTIDE SEQUENCE [LARGE SCALE GENOMIC DNA]</scope>
</reference>
<protein>
    <recommendedName>
        <fullName evidence="6">GCF C-terminal domain-containing protein</fullName>
    </recommendedName>
</protein>
<feature type="compositionally biased region" description="Polar residues" evidence="5">
    <location>
        <begin position="155"/>
        <end position="165"/>
    </location>
</feature>
<evidence type="ECO:0000256" key="5">
    <source>
        <dbReference type="SAM" id="MobiDB-lite"/>
    </source>
</evidence>
<evidence type="ECO:0000256" key="1">
    <source>
        <dbReference type="ARBA" id="ARBA00004123"/>
    </source>
</evidence>
<name>A0AAX7T2M7_ASTCA</name>
<dbReference type="Pfam" id="PF07842">
    <property type="entry name" value="GCFC"/>
    <property type="match status" value="1"/>
</dbReference>
<sequence>MFNKKPRRNFRQRKDCSSDDEDQPKKSEEGEENPEKTAPAVVNKPLKAAQSRGITCSSKREATPPKPDSSDGEDGESVEMTEEREERKKDQEGTKKKETSVLSFSDDKEAEESTFKLKKSSEKTVLFQIRKKEAPPAKTIVSTGAGGAVSSSASPRQDYSSQASPHSVDDDDEDDDDDDKDNGSNDDSDSDERGVGSPSASSASDSSSSSYTPVNIPNAREIEAAKRRRRANRTQKEFIPLSRDGQSSAGSTPDHYSREDEDDRVDDDDNELDDHERRIEFAPRMRSIRERIAEKLGESDGSRSGTDGEEQELWEETQIGKGVKRRPGEQSPSGSESSSYSSSSISRRDRGRQKKKSAGVKVPKMLPPVTVSTVKRRIAGKLDSLKEVYRARQAELRRMEGDVEGAKTSLENLEESSSEKQLKFYRTMTTYAHNMVECLQEKVVEINSLELELHTLLSDQMEALLAQRREKIKEQADHLQQLSYNIAEQSASSANGSETQCEVNVGVKTEEDFDMAEDTQPSAEEQEQLQKNIADILLRSKAVFSDVQEDFCSVKKILSRFEEWRECYSESYHNAYISLCLPKLLNPIIRHQLLAWNPLKDTSGDFENLPWFTAVETFCHGHGHEELEHTDRQTLSSVIERTVVPKMTAYVELVWDPMSHQQSVCLTDVCHSLKEDYSVFEGEHSKPVKAFTEALVRRLRSCVDEDVFIPLYPKKFLEEASSPQRHFRDQRFWTAVKLLGNMGKWDLLLPESVLKELMLDKLLNRYLMTTLCSHTLSNNAVYACKKVFECITVVGVLHISLTLIMMLYHSSLPPQIADGLPPSWFKGESTCLPQLHNFRNHIVQKVHAICKQQPPTDPNTRAAVVDLLKVLSTIRCHDSIMAIAEKYHYEDAIYSHQLLNPETAWV</sequence>
<feature type="compositionally biased region" description="Basic residues" evidence="5">
    <location>
        <begin position="349"/>
        <end position="358"/>
    </location>
</feature>
<feature type="region of interest" description="Disordered" evidence="5">
    <location>
        <begin position="1"/>
        <end position="364"/>
    </location>
</feature>
<gene>
    <name evidence="7" type="primary">GCFC2</name>
</gene>
<feature type="domain" description="GCF C-terminal" evidence="6">
    <location>
        <begin position="555"/>
        <end position="767"/>
    </location>
</feature>
<dbReference type="PANTHER" id="PTHR12214:SF4">
    <property type="entry name" value="INTRON LARGE COMPLEX COMPONENT GCFC2"/>
    <property type="match status" value="1"/>
</dbReference>
<accession>A0AAX7T2M7</accession>
<feature type="compositionally biased region" description="Basic and acidic residues" evidence="5">
    <location>
        <begin position="84"/>
        <end position="122"/>
    </location>
</feature>
<dbReference type="GeneTree" id="ENSGT00390000000455"/>
<feature type="compositionally biased region" description="Acidic residues" evidence="5">
    <location>
        <begin position="70"/>
        <end position="83"/>
    </location>
</feature>
<feature type="coiled-coil region" evidence="4">
    <location>
        <begin position="382"/>
        <end position="416"/>
    </location>
</feature>
<dbReference type="AlphaFoldDB" id="A0AAX7T2M7"/>
<dbReference type="PANTHER" id="PTHR12214">
    <property type="entry name" value="GC-RICH SEQUENCE DNA-BINDING FACTOR"/>
    <property type="match status" value="1"/>
</dbReference>
<evidence type="ECO:0000256" key="3">
    <source>
        <dbReference type="ARBA" id="ARBA00023242"/>
    </source>
</evidence>
<evidence type="ECO:0000259" key="6">
    <source>
        <dbReference type="Pfam" id="PF07842"/>
    </source>
</evidence>
<feature type="compositionally biased region" description="Low complexity" evidence="5">
    <location>
        <begin position="197"/>
        <end position="210"/>
    </location>
</feature>
<feature type="compositionally biased region" description="Basic residues" evidence="5">
    <location>
        <begin position="1"/>
        <end position="11"/>
    </location>
</feature>
<keyword evidence="8" id="KW-1185">Reference proteome</keyword>
<dbReference type="GO" id="GO:0003677">
    <property type="term" value="F:DNA binding"/>
    <property type="evidence" value="ECO:0007669"/>
    <property type="project" value="InterPro"/>
</dbReference>
<dbReference type="InterPro" id="IPR022783">
    <property type="entry name" value="GCFC_dom"/>
</dbReference>
<reference evidence="7 8" key="1">
    <citation type="submission" date="2018-05" db="EMBL/GenBank/DDBJ databases">
        <authorList>
            <person name="Datahose"/>
        </authorList>
    </citation>
    <scope>NUCLEOTIDE SEQUENCE</scope>
</reference>
<evidence type="ECO:0000313" key="8">
    <source>
        <dbReference type="Proteomes" id="UP000265100"/>
    </source>
</evidence>
<feature type="compositionally biased region" description="Basic and acidic residues" evidence="5">
    <location>
        <begin position="12"/>
        <end position="28"/>
    </location>
</feature>
<evidence type="ECO:0000256" key="4">
    <source>
        <dbReference type="SAM" id="Coils"/>
    </source>
</evidence>
<keyword evidence="3" id="KW-0539">Nucleus</keyword>
<feature type="compositionally biased region" description="Low complexity" evidence="5">
    <location>
        <begin position="331"/>
        <end position="345"/>
    </location>
</feature>
<keyword evidence="4" id="KW-0175">Coiled coil</keyword>
<proteinExistence type="inferred from homology"/>
<dbReference type="Proteomes" id="UP000265100">
    <property type="component" value="Chromosome 1"/>
</dbReference>
<comment type="subcellular location">
    <subcellularLocation>
        <location evidence="1">Nucleus</location>
    </subcellularLocation>
</comment>
<organism evidence="7 8">
    <name type="scientific">Astatotilapia calliptera</name>
    <name type="common">Eastern happy</name>
    <name type="synonym">Chromis callipterus</name>
    <dbReference type="NCBI Taxonomy" id="8154"/>
    <lineage>
        <taxon>Eukaryota</taxon>
        <taxon>Metazoa</taxon>
        <taxon>Chordata</taxon>
        <taxon>Craniata</taxon>
        <taxon>Vertebrata</taxon>
        <taxon>Euteleostomi</taxon>
        <taxon>Actinopterygii</taxon>
        <taxon>Neopterygii</taxon>
        <taxon>Teleostei</taxon>
        <taxon>Neoteleostei</taxon>
        <taxon>Acanthomorphata</taxon>
        <taxon>Ovalentaria</taxon>
        <taxon>Cichlomorphae</taxon>
        <taxon>Cichliformes</taxon>
        <taxon>Cichlidae</taxon>
        <taxon>African cichlids</taxon>
        <taxon>Pseudocrenilabrinae</taxon>
        <taxon>Haplochromini</taxon>
        <taxon>Astatotilapia</taxon>
    </lineage>
</organism>
<dbReference type="GO" id="GO:0000398">
    <property type="term" value="P:mRNA splicing, via spliceosome"/>
    <property type="evidence" value="ECO:0007669"/>
    <property type="project" value="InterPro"/>
</dbReference>
<reference evidence="7" key="3">
    <citation type="submission" date="2025-08" db="UniProtKB">
        <authorList>
            <consortium name="Ensembl"/>
        </authorList>
    </citation>
    <scope>IDENTIFICATION</scope>
</reference>
<dbReference type="InterPro" id="IPR012890">
    <property type="entry name" value="GCFC2-like"/>
</dbReference>
<feature type="compositionally biased region" description="Basic and acidic residues" evidence="5">
    <location>
        <begin position="274"/>
        <end position="301"/>
    </location>
</feature>
<reference evidence="7" key="4">
    <citation type="submission" date="2025-09" db="UniProtKB">
        <authorList>
            <consortium name="Ensembl"/>
        </authorList>
    </citation>
    <scope>IDENTIFICATION</scope>
</reference>
<feature type="compositionally biased region" description="Acidic residues" evidence="5">
    <location>
        <begin position="259"/>
        <end position="273"/>
    </location>
</feature>
<dbReference type="GO" id="GO:0005634">
    <property type="term" value="C:nucleus"/>
    <property type="evidence" value="ECO:0007669"/>
    <property type="project" value="UniProtKB-SubCell"/>
</dbReference>
<evidence type="ECO:0000313" key="7">
    <source>
        <dbReference type="Ensembl" id="ENSACLP00000050902.1"/>
    </source>
</evidence>
<dbReference type="Ensembl" id="ENSACLT00000068593.1">
    <property type="protein sequence ID" value="ENSACLP00000050902.1"/>
    <property type="gene ID" value="ENSACLG00000009688.2"/>
</dbReference>
<feature type="compositionally biased region" description="Acidic residues" evidence="5">
    <location>
        <begin position="169"/>
        <end position="190"/>
    </location>
</feature>
<comment type="similarity">
    <text evidence="2">Belongs to the GCF family.</text>
</comment>